<dbReference type="AlphaFoldDB" id="A0A7S4EH09"/>
<gene>
    <name evidence="1" type="ORF">PAUS00366_LOCUS5707</name>
</gene>
<organism evidence="1">
    <name type="scientific">Pseudo-nitzschia australis</name>
    <dbReference type="NCBI Taxonomy" id="44445"/>
    <lineage>
        <taxon>Eukaryota</taxon>
        <taxon>Sar</taxon>
        <taxon>Stramenopiles</taxon>
        <taxon>Ochrophyta</taxon>
        <taxon>Bacillariophyta</taxon>
        <taxon>Bacillariophyceae</taxon>
        <taxon>Bacillariophycidae</taxon>
        <taxon>Bacillariales</taxon>
        <taxon>Bacillariaceae</taxon>
        <taxon>Pseudo-nitzschia</taxon>
    </lineage>
</organism>
<proteinExistence type="predicted"/>
<sequence length="115" mass="13313">MDFKEWRLILYAFCTRERPQVGRRDLSYFLANGLKMKDPMEKNIRVLSEENYYCGLYDGACTGAVSRTKILFRERCDLFKELKVCCYAHIGESGALLIFCTEHTSFENQICGGDT</sequence>
<accession>A0A7S4EH09</accession>
<name>A0A7S4EH09_9STRA</name>
<protein>
    <submittedName>
        <fullName evidence="1">Uncharacterized protein</fullName>
    </submittedName>
</protein>
<reference evidence="1" key="1">
    <citation type="submission" date="2021-01" db="EMBL/GenBank/DDBJ databases">
        <authorList>
            <person name="Corre E."/>
            <person name="Pelletier E."/>
            <person name="Niang G."/>
            <person name="Scheremetjew M."/>
            <person name="Finn R."/>
            <person name="Kale V."/>
            <person name="Holt S."/>
            <person name="Cochrane G."/>
            <person name="Meng A."/>
            <person name="Brown T."/>
            <person name="Cohen L."/>
        </authorList>
    </citation>
    <scope>NUCLEOTIDE SEQUENCE</scope>
    <source>
        <strain evidence="1">10249 10 AB</strain>
    </source>
</reference>
<evidence type="ECO:0000313" key="1">
    <source>
        <dbReference type="EMBL" id="CAE0712955.1"/>
    </source>
</evidence>
<dbReference type="EMBL" id="HBIX01007316">
    <property type="protein sequence ID" value="CAE0712955.1"/>
    <property type="molecule type" value="Transcribed_RNA"/>
</dbReference>